<reference evidence="1 2" key="1">
    <citation type="journal article" date="2015" name="Biotechnol. Bioeng.">
        <title>Genome sequence and phenotypic characterization of Caulobacter segnis.</title>
        <authorList>
            <person name="Patel S."/>
            <person name="Fletcher B."/>
            <person name="Scott D.C."/>
            <person name="Ely B."/>
        </authorList>
    </citation>
    <scope>NUCLEOTIDE SEQUENCE [LARGE SCALE GENOMIC DNA]</scope>
    <source>
        <strain evidence="1 2">TK0059</strain>
    </source>
</reference>
<dbReference type="EMBL" id="CP027850">
    <property type="protein sequence ID" value="AVQ03682.1"/>
    <property type="molecule type" value="Genomic_DNA"/>
</dbReference>
<proteinExistence type="predicted"/>
<evidence type="ECO:0000313" key="2">
    <source>
        <dbReference type="Proteomes" id="UP000240527"/>
    </source>
</evidence>
<dbReference type="RefSeq" id="WP_013080716.1">
    <property type="nucleotide sequence ID" value="NZ_CP027850.1"/>
</dbReference>
<organism evidence="1 2">
    <name type="scientific">Caulobacter segnis</name>
    <dbReference type="NCBI Taxonomy" id="88688"/>
    <lineage>
        <taxon>Bacteria</taxon>
        <taxon>Pseudomonadati</taxon>
        <taxon>Pseudomonadota</taxon>
        <taxon>Alphaproteobacteria</taxon>
        <taxon>Caulobacterales</taxon>
        <taxon>Caulobacteraceae</taxon>
        <taxon>Caulobacter</taxon>
    </lineage>
</organism>
<name>A0ABM6TKD3_9CAUL</name>
<keyword evidence="2" id="KW-1185">Reference proteome</keyword>
<gene>
    <name evidence="1" type="ORF">B7G68_18670</name>
</gene>
<protein>
    <submittedName>
        <fullName evidence="1">Uncharacterized protein</fullName>
    </submittedName>
</protein>
<accession>A0ABM6TKD3</accession>
<sequence>MPISIDSLVSIVQSGGGFEIDAKKYSAAVLLPFIGQMNQGAVLRVRNATAWKVEDVIAVARTAPPGVAQFVF</sequence>
<evidence type="ECO:0000313" key="1">
    <source>
        <dbReference type="EMBL" id="AVQ03682.1"/>
    </source>
</evidence>
<dbReference type="Proteomes" id="UP000240527">
    <property type="component" value="Chromosome"/>
</dbReference>